<accession>A0AAV4VZ95</accession>
<dbReference type="Proteomes" id="UP001054837">
    <property type="component" value="Unassembled WGS sequence"/>
</dbReference>
<dbReference type="EMBL" id="BPLQ01013881">
    <property type="protein sequence ID" value="GIY75707.1"/>
    <property type="molecule type" value="Genomic_DNA"/>
</dbReference>
<protein>
    <submittedName>
        <fullName evidence="2">Uncharacterized protein</fullName>
    </submittedName>
</protein>
<organism evidence="2 3">
    <name type="scientific">Caerostris darwini</name>
    <dbReference type="NCBI Taxonomy" id="1538125"/>
    <lineage>
        <taxon>Eukaryota</taxon>
        <taxon>Metazoa</taxon>
        <taxon>Ecdysozoa</taxon>
        <taxon>Arthropoda</taxon>
        <taxon>Chelicerata</taxon>
        <taxon>Arachnida</taxon>
        <taxon>Araneae</taxon>
        <taxon>Araneomorphae</taxon>
        <taxon>Entelegynae</taxon>
        <taxon>Araneoidea</taxon>
        <taxon>Araneidae</taxon>
        <taxon>Caerostris</taxon>
    </lineage>
</organism>
<name>A0AAV4VZ95_9ARAC</name>
<proteinExistence type="predicted"/>
<reference evidence="2 3" key="1">
    <citation type="submission" date="2021-06" db="EMBL/GenBank/DDBJ databases">
        <title>Caerostris darwini draft genome.</title>
        <authorList>
            <person name="Kono N."/>
            <person name="Arakawa K."/>
        </authorList>
    </citation>
    <scope>NUCLEOTIDE SEQUENCE [LARGE SCALE GENOMIC DNA]</scope>
</reference>
<dbReference type="AlphaFoldDB" id="A0AAV4VZ95"/>
<sequence length="79" mass="9155">MSHRKERKMGVAKGVFCVRERDPKETAAENTADDESSDLGMELVFTVLLHRRVLRFTKELMLRVVKRTILDRCLSSLFS</sequence>
<evidence type="ECO:0000313" key="3">
    <source>
        <dbReference type="Proteomes" id="UP001054837"/>
    </source>
</evidence>
<evidence type="ECO:0000313" key="1">
    <source>
        <dbReference type="EMBL" id="GIY75662.1"/>
    </source>
</evidence>
<evidence type="ECO:0000313" key="2">
    <source>
        <dbReference type="EMBL" id="GIY75707.1"/>
    </source>
</evidence>
<gene>
    <name evidence="1" type="ORF">CDAR_560311</name>
    <name evidence="2" type="ORF">CDAR_560571</name>
</gene>
<comment type="caution">
    <text evidence="2">The sequence shown here is derived from an EMBL/GenBank/DDBJ whole genome shotgun (WGS) entry which is preliminary data.</text>
</comment>
<dbReference type="EMBL" id="BPLQ01013881">
    <property type="protein sequence ID" value="GIY75662.1"/>
    <property type="molecule type" value="Genomic_DNA"/>
</dbReference>
<keyword evidence="3" id="KW-1185">Reference proteome</keyword>